<dbReference type="SUPFAM" id="SSF48452">
    <property type="entry name" value="TPR-like"/>
    <property type="match status" value="1"/>
</dbReference>
<feature type="transmembrane region" description="Helical" evidence="1">
    <location>
        <begin position="63"/>
        <end position="83"/>
    </location>
</feature>
<keyword evidence="1" id="KW-1133">Transmembrane helix</keyword>
<evidence type="ECO:0000313" key="3">
    <source>
        <dbReference type="Proteomes" id="UP000316008"/>
    </source>
</evidence>
<evidence type="ECO:0000313" key="2">
    <source>
        <dbReference type="EMBL" id="TSJ39018.1"/>
    </source>
</evidence>
<name>A0A556MGK4_9FLAO</name>
<keyword evidence="1" id="KW-0472">Membrane</keyword>
<protein>
    <submittedName>
        <fullName evidence="2">Tetratricopeptide repeat protein</fullName>
    </submittedName>
</protein>
<accession>A0A556MGK4</accession>
<dbReference type="OrthoDB" id="9808622at2"/>
<dbReference type="EMBL" id="VLPL01000012">
    <property type="protein sequence ID" value="TSJ39018.1"/>
    <property type="molecule type" value="Genomic_DNA"/>
</dbReference>
<dbReference type="Gene3D" id="1.25.40.10">
    <property type="entry name" value="Tetratricopeptide repeat domain"/>
    <property type="match status" value="1"/>
</dbReference>
<keyword evidence="1" id="KW-0812">Transmembrane</keyword>
<keyword evidence="3" id="KW-1185">Reference proteome</keyword>
<dbReference type="Proteomes" id="UP000316008">
    <property type="component" value="Unassembled WGS sequence"/>
</dbReference>
<dbReference type="AlphaFoldDB" id="A0A556MGK4"/>
<evidence type="ECO:0000256" key="1">
    <source>
        <dbReference type="SAM" id="Phobius"/>
    </source>
</evidence>
<sequence length="348" mass="40496">MKNKDHISRNAFEKLIHTFSQEDTNEQLSDFDRDALEGWQQSNVPFSKMKQLDQKMNFPKVNFTPYILSLSVVAILALTFFFLSRTAESSQTREPVLVKFENTDINIPEEIDTLEVIPQKDQITVSEIKTSQNEIKNLPADEKKEELTNIPFPELVLEPLPPVIEQKPVTVSKQKVAKEIYLQDLKAIDYSQYRIKPTVQIEQIILTGIPADRENEDDLVSEEPQVKLVNIPYMDYLEKSLSYTNRGKWKLALSRFNEIIKNYPDDVNARFYAGWCYYNLGQYNEACINFSACLQLEFSNFNDEAEWYLAESRLANGDKNSARELFVKIRNQKGFYSKQAEKVLKTWK</sequence>
<proteinExistence type="predicted"/>
<dbReference type="InterPro" id="IPR011990">
    <property type="entry name" value="TPR-like_helical_dom_sf"/>
</dbReference>
<gene>
    <name evidence="2" type="ORF">FO442_17735</name>
</gene>
<dbReference type="Pfam" id="PF13431">
    <property type="entry name" value="TPR_17"/>
    <property type="match status" value="1"/>
</dbReference>
<reference evidence="2 3" key="1">
    <citation type="submission" date="2019-07" db="EMBL/GenBank/DDBJ databases">
        <authorList>
            <person name="Huq M.A."/>
        </authorList>
    </citation>
    <scope>NUCLEOTIDE SEQUENCE [LARGE SCALE GENOMIC DNA]</scope>
    <source>
        <strain evidence="2 3">MAH-3</strain>
    </source>
</reference>
<comment type="caution">
    <text evidence="2">The sequence shown here is derived from an EMBL/GenBank/DDBJ whole genome shotgun (WGS) entry which is preliminary data.</text>
</comment>
<dbReference type="RefSeq" id="WP_144334557.1">
    <property type="nucleotide sequence ID" value="NZ_VLPL01000012.1"/>
</dbReference>
<organism evidence="2 3">
    <name type="scientific">Fluviicola chungangensis</name>
    <dbReference type="NCBI Taxonomy" id="2597671"/>
    <lineage>
        <taxon>Bacteria</taxon>
        <taxon>Pseudomonadati</taxon>
        <taxon>Bacteroidota</taxon>
        <taxon>Flavobacteriia</taxon>
        <taxon>Flavobacteriales</taxon>
        <taxon>Crocinitomicaceae</taxon>
        <taxon>Fluviicola</taxon>
    </lineage>
</organism>